<gene>
    <name evidence="2" type="ORF">SEVIR_9G036300v2</name>
</gene>
<evidence type="ECO:0000313" key="2">
    <source>
        <dbReference type="EMBL" id="TKV90546.1"/>
    </source>
</evidence>
<organism evidence="2 3">
    <name type="scientific">Setaria viridis</name>
    <name type="common">Green bristlegrass</name>
    <name type="synonym">Setaria italica subsp. viridis</name>
    <dbReference type="NCBI Taxonomy" id="4556"/>
    <lineage>
        <taxon>Eukaryota</taxon>
        <taxon>Viridiplantae</taxon>
        <taxon>Streptophyta</taxon>
        <taxon>Embryophyta</taxon>
        <taxon>Tracheophyta</taxon>
        <taxon>Spermatophyta</taxon>
        <taxon>Magnoliopsida</taxon>
        <taxon>Liliopsida</taxon>
        <taxon>Poales</taxon>
        <taxon>Poaceae</taxon>
        <taxon>PACMAD clade</taxon>
        <taxon>Panicoideae</taxon>
        <taxon>Panicodae</taxon>
        <taxon>Paniceae</taxon>
        <taxon>Cenchrinae</taxon>
        <taxon>Setaria</taxon>
    </lineage>
</organism>
<evidence type="ECO:0000313" key="3">
    <source>
        <dbReference type="Proteomes" id="UP000298652"/>
    </source>
</evidence>
<proteinExistence type="predicted"/>
<reference evidence="2" key="1">
    <citation type="submission" date="2019-03" db="EMBL/GenBank/DDBJ databases">
        <title>WGS assembly of Setaria viridis.</title>
        <authorList>
            <person name="Huang P."/>
            <person name="Jenkins J."/>
            <person name="Grimwood J."/>
            <person name="Barry K."/>
            <person name="Healey A."/>
            <person name="Mamidi S."/>
            <person name="Sreedasyam A."/>
            <person name="Shu S."/>
            <person name="Feldman M."/>
            <person name="Wu J."/>
            <person name="Yu Y."/>
            <person name="Chen C."/>
            <person name="Johnson J."/>
            <person name="Rokhsar D."/>
            <person name="Baxter I."/>
            <person name="Schmutz J."/>
            <person name="Brutnell T."/>
            <person name="Kellogg E."/>
        </authorList>
    </citation>
    <scope>NUCLEOTIDE SEQUENCE [LARGE SCALE GENOMIC DNA]</scope>
</reference>
<feature type="region of interest" description="Disordered" evidence="1">
    <location>
        <begin position="38"/>
        <end position="60"/>
    </location>
</feature>
<dbReference type="Gramene" id="TKV90546">
    <property type="protein sequence ID" value="TKV90546"/>
    <property type="gene ID" value="SEVIR_9G036300v2"/>
</dbReference>
<dbReference type="Proteomes" id="UP000298652">
    <property type="component" value="Chromosome 9"/>
</dbReference>
<name>A0A4U6T1C4_SETVI</name>
<protein>
    <submittedName>
        <fullName evidence="2">Uncharacterized protein</fullName>
    </submittedName>
</protein>
<feature type="compositionally biased region" description="Low complexity" evidence="1">
    <location>
        <begin position="38"/>
        <end position="50"/>
    </location>
</feature>
<dbReference type="AlphaFoldDB" id="A0A4U6T1C4"/>
<dbReference type="EMBL" id="CM016560">
    <property type="protein sequence ID" value="TKV90546.1"/>
    <property type="molecule type" value="Genomic_DNA"/>
</dbReference>
<sequence length="143" mass="15228">MLVSARPTRPCCSAATRRGSSPCELPPLVGVPPVSFLPFSPSEPAPEAQPGRGGGAAPDAAMAECRSLIEFLHAFEHHRKAEDSSASASTCSRSRRASSVCAAAGIRRLLQRLVGGSMRFQARPVEEVVVRFLRFQAQLVGSR</sequence>
<keyword evidence="3" id="KW-1185">Reference proteome</keyword>
<accession>A0A4U6T1C4</accession>
<evidence type="ECO:0000256" key="1">
    <source>
        <dbReference type="SAM" id="MobiDB-lite"/>
    </source>
</evidence>